<organism evidence="2 3">
    <name type="scientific">Ustilago trichophora</name>
    <dbReference type="NCBI Taxonomy" id="86804"/>
    <lineage>
        <taxon>Eukaryota</taxon>
        <taxon>Fungi</taxon>
        <taxon>Dikarya</taxon>
        <taxon>Basidiomycota</taxon>
        <taxon>Ustilaginomycotina</taxon>
        <taxon>Ustilaginomycetes</taxon>
        <taxon>Ustilaginales</taxon>
        <taxon>Ustilaginaceae</taxon>
        <taxon>Ustilago</taxon>
    </lineage>
</organism>
<keyword evidence="1" id="KW-0732">Signal</keyword>
<evidence type="ECO:0000313" key="3">
    <source>
        <dbReference type="Proteomes" id="UP000324022"/>
    </source>
</evidence>
<evidence type="ECO:0000256" key="1">
    <source>
        <dbReference type="SAM" id="SignalP"/>
    </source>
</evidence>
<reference evidence="2 3" key="1">
    <citation type="submission" date="2018-03" db="EMBL/GenBank/DDBJ databases">
        <authorList>
            <person name="Guldener U."/>
        </authorList>
    </citation>
    <scope>NUCLEOTIDE SEQUENCE [LARGE SCALE GENOMIC DNA]</scope>
    <source>
        <strain evidence="2 3">NBRC100155</strain>
    </source>
</reference>
<gene>
    <name evidence="2" type="ORF">UTRI_10236</name>
</gene>
<accession>A0A5C3EER7</accession>
<proteinExistence type="predicted"/>
<feature type="signal peptide" evidence="1">
    <location>
        <begin position="1"/>
        <end position="24"/>
    </location>
</feature>
<sequence length="135" mass="14812">MKTFTKLFGLFAACAVFIGGSVDCTPYDEYCGQNAQVKASFACFKDVKQEWAAGEMHQDFISDPNDPNNFVVLANTLVPTSNNMISVEEFKDVPDCLVVMGKEKRPQFSCGGKPAFTVKKAPGTKEDGWLLALQE</sequence>
<protein>
    <submittedName>
        <fullName evidence="2">Uncharacterized protein</fullName>
    </submittedName>
</protein>
<feature type="chain" id="PRO_5022997498" evidence="1">
    <location>
        <begin position="25"/>
        <end position="135"/>
    </location>
</feature>
<keyword evidence="3" id="KW-1185">Reference proteome</keyword>
<dbReference type="Proteomes" id="UP000324022">
    <property type="component" value="Unassembled WGS sequence"/>
</dbReference>
<name>A0A5C3EER7_9BASI</name>
<dbReference type="AlphaFoldDB" id="A0A5C3EER7"/>
<evidence type="ECO:0000313" key="2">
    <source>
        <dbReference type="EMBL" id="SPO28968.1"/>
    </source>
</evidence>
<dbReference type="EMBL" id="OOIN01000025">
    <property type="protein sequence ID" value="SPO28968.1"/>
    <property type="molecule type" value="Genomic_DNA"/>
</dbReference>